<keyword evidence="3" id="KW-1185">Reference proteome</keyword>
<name>A0A4C1XV13_EUMVA</name>
<dbReference type="EMBL" id="BGZK01000968">
    <property type="protein sequence ID" value="GBP66812.1"/>
    <property type="molecule type" value="Genomic_DNA"/>
</dbReference>
<reference evidence="2 3" key="1">
    <citation type="journal article" date="2019" name="Commun. Biol.">
        <title>The bagworm genome reveals a unique fibroin gene that provides high tensile strength.</title>
        <authorList>
            <person name="Kono N."/>
            <person name="Nakamura H."/>
            <person name="Ohtoshi R."/>
            <person name="Tomita M."/>
            <person name="Numata K."/>
            <person name="Arakawa K."/>
        </authorList>
    </citation>
    <scope>NUCLEOTIDE SEQUENCE [LARGE SCALE GENOMIC DNA]</scope>
</reference>
<feature type="region of interest" description="Disordered" evidence="1">
    <location>
        <begin position="107"/>
        <end position="154"/>
    </location>
</feature>
<protein>
    <submittedName>
        <fullName evidence="2">Uncharacterized protein</fullName>
    </submittedName>
</protein>
<dbReference type="AlphaFoldDB" id="A0A4C1XV13"/>
<accession>A0A4C1XV13</accession>
<dbReference type="Proteomes" id="UP000299102">
    <property type="component" value="Unassembled WGS sequence"/>
</dbReference>
<feature type="compositionally biased region" description="Low complexity" evidence="1">
    <location>
        <begin position="134"/>
        <end position="143"/>
    </location>
</feature>
<evidence type="ECO:0000313" key="3">
    <source>
        <dbReference type="Proteomes" id="UP000299102"/>
    </source>
</evidence>
<sequence>MCTRPNFISINYSRSGAHARSRAVLPMRLWGLIFLSSAFFCCHESGAFVCVRFTRLSAGALLIRNLHFTSRSLDLKTFHDGPSRGGGRGTLESTSLPGRGLFQKRVQPAPAVQPAARQSPSPALCCEKPPPPSAAVNSSSPQSEHPRSHGTTAARAVPAQTIAPYRSSGVAPQILIQRVPRMDIVT</sequence>
<gene>
    <name evidence="2" type="ORF">EVAR_59509_1</name>
</gene>
<proteinExistence type="predicted"/>
<organism evidence="2 3">
    <name type="scientific">Eumeta variegata</name>
    <name type="common">Bagworm moth</name>
    <name type="synonym">Eumeta japonica</name>
    <dbReference type="NCBI Taxonomy" id="151549"/>
    <lineage>
        <taxon>Eukaryota</taxon>
        <taxon>Metazoa</taxon>
        <taxon>Ecdysozoa</taxon>
        <taxon>Arthropoda</taxon>
        <taxon>Hexapoda</taxon>
        <taxon>Insecta</taxon>
        <taxon>Pterygota</taxon>
        <taxon>Neoptera</taxon>
        <taxon>Endopterygota</taxon>
        <taxon>Lepidoptera</taxon>
        <taxon>Glossata</taxon>
        <taxon>Ditrysia</taxon>
        <taxon>Tineoidea</taxon>
        <taxon>Psychidae</taxon>
        <taxon>Oiketicinae</taxon>
        <taxon>Eumeta</taxon>
    </lineage>
</organism>
<feature type="region of interest" description="Disordered" evidence="1">
    <location>
        <begin position="77"/>
        <end position="96"/>
    </location>
</feature>
<comment type="caution">
    <text evidence="2">The sequence shown here is derived from an EMBL/GenBank/DDBJ whole genome shotgun (WGS) entry which is preliminary data.</text>
</comment>
<evidence type="ECO:0000256" key="1">
    <source>
        <dbReference type="SAM" id="MobiDB-lite"/>
    </source>
</evidence>
<feature type="compositionally biased region" description="Low complexity" evidence="1">
    <location>
        <begin position="107"/>
        <end position="123"/>
    </location>
</feature>
<evidence type="ECO:0000313" key="2">
    <source>
        <dbReference type="EMBL" id="GBP66812.1"/>
    </source>
</evidence>